<accession>A0A1F5SFL2</accession>
<evidence type="ECO:0000259" key="1">
    <source>
        <dbReference type="PROSITE" id="PS50995"/>
    </source>
</evidence>
<organism evidence="2 3">
    <name type="scientific">Candidatus Falkowbacteria bacterium RIFOXYA2_FULL_47_19</name>
    <dbReference type="NCBI Taxonomy" id="1797994"/>
    <lineage>
        <taxon>Bacteria</taxon>
        <taxon>Candidatus Falkowiibacteriota</taxon>
    </lineage>
</organism>
<dbReference type="PANTHER" id="PTHR33164">
    <property type="entry name" value="TRANSCRIPTIONAL REGULATOR, MARR FAMILY"/>
    <property type="match status" value="1"/>
</dbReference>
<evidence type="ECO:0000313" key="2">
    <source>
        <dbReference type="EMBL" id="OGF25071.1"/>
    </source>
</evidence>
<dbReference type="Gene3D" id="1.10.10.10">
    <property type="entry name" value="Winged helix-like DNA-binding domain superfamily/Winged helix DNA-binding domain"/>
    <property type="match status" value="1"/>
</dbReference>
<dbReference type="InterPro" id="IPR036388">
    <property type="entry name" value="WH-like_DNA-bd_sf"/>
</dbReference>
<dbReference type="Pfam" id="PF01047">
    <property type="entry name" value="MarR"/>
    <property type="match status" value="1"/>
</dbReference>
<proteinExistence type="predicted"/>
<dbReference type="SUPFAM" id="SSF46785">
    <property type="entry name" value="Winged helix' DNA-binding domain"/>
    <property type="match status" value="1"/>
</dbReference>
<dbReference type="GO" id="GO:0003700">
    <property type="term" value="F:DNA-binding transcription factor activity"/>
    <property type="evidence" value="ECO:0007669"/>
    <property type="project" value="InterPro"/>
</dbReference>
<dbReference type="InterPro" id="IPR039422">
    <property type="entry name" value="MarR/SlyA-like"/>
</dbReference>
<dbReference type="GO" id="GO:0006950">
    <property type="term" value="P:response to stress"/>
    <property type="evidence" value="ECO:0007669"/>
    <property type="project" value="TreeGrafter"/>
</dbReference>
<dbReference type="PANTHER" id="PTHR33164:SF43">
    <property type="entry name" value="HTH-TYPE TRANSCRIPTIONAL REPRESSOR YETL"/>
    <property type="match status" value="1"/>
</dbReference>
<feature type="domain" description="HTH marR-type" evidence="1">
    <location>
        <begin position="1"/>
        <end position="139"/>
    </location>
</feature>
<dbReference type="EMBL" id="MFGB01000023">
    <property type="protein sequence ID" value="OGF25071.1"/>
    <property type="molecule type" value="Genomic_DNA"/>
</dbReference>
<dbReference type="InterPro" id="IPR036390">
    <property type="entry name" value="WH_DNA-bd_sf"/>
</dbReference>
<dbReference type="STRING" id="1797994.A2227_07015"/>
<dbReference type="Proteomes" id="UP000178367">
    <property type="component" value="Unassembled WGS sequence"/>
</dbReference>
<reference evidence="2 3" key="1">
    <citation type="journal article" date="2016" name="Nat. Commun.">
        <title>Thousands of microbial genomes shed light on interconnected biogeochemical processes in an aquifer system.</title>
        <authorList>
            <person name="Anantharaman K."/>
            <person name="Brown C.T."/>
            <person name="Hug L.A."/>
            <person name="Sharon I."/>
            <person name="Castelle C.J."/>
            <person name="Probst A.J."/>
            <person name="Thomas B.C."/>
            <person name="Singh A."/>
            <person name="Wilkins M.J."/>
            <person name="Karaoz U."/>
            <person name="Brodie E.L."/>
            <person name="Williams K.H."/>
            <person name="Hubbard S.S."/>
            <person name="Banfield J.F."/>
        </authorList>
    </citation>
    <scope>NUCLEOTIDE SEQUENCE [LARGE SCALE GENOMIC DNA]</scope>
</reference>
<dbReference type="PROSITE" id="PS50995">
    <property type="entry name" value="HTH_MARR_2"/>
    <property type="match status" value="1"/>
</dbReference>
<dbReference type="AlphaFoldDB" id="A0A1F5SFL2"/>
<name>A0A1F5SFL2_9BACT</name>
<comment type="caution">
    <text evidence="2">The sequence shown here is derived from an EMBL/GenBank/DDBJ whole genome shotgun (WGS) entry which is preliminary data.</text>
</comment>
<gene>
    <name evidence="2" type="ORF">A2227_07015</name>
</gene>
<sequence length="141" mass="15800">MKKINPKIKFCLDIAKFQTELSRRLDSRLGGLGWNEFIILYRLSREDGQKMRRIDLAEAVGLTASGITRLLLPMEKIGLVKKEANARDARVSLVALAPGGRTKLSEGLERMEIFCDDLIPSGKTKKAEELSDLLTDLNKNI</sequence>
<protein>
    <recommendedName>
        <fullName evidence="1">HTH marR-type domain-containing protein</fullName>
    </recommendedName>
</protein>
<evidence type="ECO:0000313" key="3">
    <source>
        <dbReference type="Proteomes" id="UP000178367"/>
    </source>
</evidence>
<dbReference type="InterPro" id="IPR000835">
    <property type="entry name" value="HTH_MarR-typ"/>
</dbReference>